<feature type="domain" description="Phytase-like" evidence="2">
    <location>
        <begin position="52"/>
        <end position="358"/>
    </location>
</feature>
<dbReference type="PANTHER" id="PTHR37957">
    <property type="entry name" value="BLR7070 PROTEIN"/>
    <property type="match status" value="1"/>
</dbReference>
<dbReference type="PANTHER" id="PTHR37957:SF1">
    <property type="entry name" value="PHYTASE-LIKE DOMAIN-CONTAINING PROTEIN"/>
    <property type="match status" value="1"/>
</dbReference>
<dbReference type="SUPFAM" id="SSF63825">
    <property type="entry name" value="YWTD domain"/>
    <property type="match status" value="1"/>
</dbReference>
<proteinExistence type="predicted"/>
<evidence type="ECO:0000259" key="2">
    <source>
        <dbReference type="Pfam" id="PF13449"/>
    </source>
</evidence>
<evidence type="ECO:0000313" key="3">
    <source>
        <dbReference type="EMBL" id="RBQ18312.1"/>
    </source>
</evidence>
<dbReference type="InterPro" id="IPR027372">
    <property type="entry name" value="Phytase-like_dom"/>
</dbReference>
<keyword evidence="1" id="KW-0732">Signal</keyword>
<dbReference type="EMBL" id="QMEY01000008">
    <property type="protein sequence ID" value="RBQ18312.1"/>
    <property type="molecule type" value="Genomic_DNA"/>
</dbReference>
<keyword evidence="4" id="KW-1185">Reference proteome</keyword>
<feature type="signal peptide" evidence="1">
    <location>
        <begin position="1"/>
        <end position="24"/>
    </location>
</feature>
<dbReference type="Proteomes" id="UP000253303">
    <property type="component" value="Unassembled WGS sequence"/>
</dbReference>
<evidence type="ECO:0000256" key="1">
    <source>
        <dbReference type="SAM" id="SignalP"/>
    </source>
</evidence>
<accession>A0A366LYQ6</accession>
<evidence type="ECO:0000313" key="4">
    <source>
        <dbReference type="Proteomes" id="UP000253303"/>
    </source>
</evidence>
<dbReference type="AlphaFoldDB" id="A0A366LYQ6"/>
<dbReference type="Pfam" id="PF13449">
    <property type="entry name" value="Phytase-like"/>
    <property type="match status" value="1"/>
</dbReference>
<comment type="caution">
    <text evidence="3">The sequence shown here is derived from an EMBL/GenBank/DDBJ whole genome shotgun (WGS) entry which is preliminary data.</text>
</comment>
<feature type="chain" id="PRO_5017042239" evidence="1">
    <location>
        <begin position="25"/>
        <end position="374"/>
    </location>
</feature>
<dbReference type="RefSeq" id="WP_113982391.1">
    <property type="nucleotide sequence ID" value="NZ_QMEY01000008.1"/>
</dbReference>
<reference evidence="3 4" key="1">
    <citation type="submission" date="2018-06" db="EMBL/GenBank/DDBJ databases">
        <title>Sphaerisporangium craniellae sp. nov., isolated from a marine sponge in the South China Sea.</title>
        <authorList>
            <person name="Li L."/>
        </authorList>
    </citation>
    <scope>NUCLEOTIDE SEQUENCE [LARGE SCALE GENOMIC DNA]</scope>
    <source>
        <strain evidence="3 4">LHW63015</strain>
    </source>
</reference>
<organism evidence="3 4">
    <name type="scientific">Spongiactinospora rosea</name>
    <dbReference type="NCBI Taxonomy" id="2248750"/>
    <lineage>
        <taxon>Bacteria</taxon>
        <taxon>Bacillati</taxon>
        <taxon>Actinomycetota</taxon>
        <taxon>Actinomycetes</taxon>
        <taxon>Streptosporangiales</taxon>
        <taxon>Streptosporangiaceae</taxon>
        <taxon>Spongiactinospora</taxon>
    </lineage>
</organism>
<sequence length="374" mass="40718">MRNWRTAGLLAVLPLGLATTTAQAAPAAVVQIEITRDLGEQVIPYDKKVDETTVGGLSGLDHDPKTGTWYFISDDRWRHQAPRFYTGKLTFDAQTGKLTAAELTARTWLTQHDGSSYPKYGEKESPDPESIRFDPATGRLLWGTEGHHAGTSHPNALTQLAVRWMNTDGKEQSKLTIPDNLTVTAGTTKGPRTDTGFEGITLTPSGIAAIVEQPLYQDGDAVSAKQGGPVRLTVWKRDGTPAAQYAYMVDALPTESEPADPADNGGVSEVLAIDDHRFLALERSWTKRTGYRVRLYELDVSAATDVLHQDSLRGATYTPATKRLVKDFPSPQNLESMAFGPKFANGECTLIVGSDNNFSADEKTEFLAYAVKGC</sequence>
<gene>
    <name evidence="3" type="ORF">DP939_20795</name>
</gene>
<name>A0A366LYQ6_9ACTN</name>
<protein>
    <submittedName>
        <fullName evidence="3">Esterase-like activity of phytase family protein</fullName>
    </submittedName>
</protein>
<dbReference type="OrthoDB" id="9758957at2"/>